<name>A0A0R0AVQ1_9GAMM</name>
<organism evidence="2 3">
    <name type="scientific">Stenotrophomonas beteli</name>
    <dbReference type="NCBI Taxonomy" id="3384461"/>
    <lineage>
        <taxon>Bacteria</taxon>
        <taxon>Pseudomonadati</taxon>
        <taxon>Pseudomonadota</taxon>
        <taxon>Gammaproteobacteria</taxon>
        <taxon>Lysobacterales</taxon>
        <taxon>Lysobacteraceae</taxon>
        <taxon>Stenotrophomonas</taxon>
        <taxon>Stenotrophomonas maltophilia group</taxon>
    </lineage>
</organism>
<proteinExistence type="predicted"/>
<comment type="caution">
    <text evidence="2">The sequence shown here is derived from an EMBL/GenBank/DDBJ whole genome shotgun (WGS) entry which is preliminary data.</text>
</comment>
<evidence type="ECO:0008006" key="4">
    <source>
        <dbReference type="Google" id="ProtNLM"/>
    </source>
</evidence>
<evidence type="ECO:0000313" key="2">
    <source>
        <dbReference type="EMBL" id="KRG48745.1"/>
    </source>
</evidence>
<protein>
    <recommendedName>
        <fullName evidence="4">Bacterial Pleckstrin homology domain-containing protein</fullName>
    </recommendedName>
</protein>
<sequence>MQCTIPISLFTRGVLLQELVPVAFLFTCAVGLAFYGGLEPRKKAVGIAVLCAIGLAMSASTVMLAVRSKVVVDRSGVNLHAGFWSAHLQRGSLIDIQATDQIGASLRKRTNGMSSQGINAGWFQDPSGRKIFAISSGATRVLVPTTAGFSLVLDRSTYDELKRCGVTASDR</sequence>
<keyword evidence="3" id="KW-1185">Reference proteome</keyword>
<feature type="transmembrane region" description="Helical" evidence="1">
    <location>
        <begin position="19"/>
        <end position="38"/>
    </location>
</feature>
<dbReference type="OrthoDB" id="9933713at2"/>
<reference evidence="2 3" key="1">
    <citation type="journal article" date="2016" name="Front. Microbiol.">
        <title>Genome Sequence of Type Strains of Genus Stenotrophomonas.</title>
        <authorList>
            <person name="Patil P.P."/>
            <person name="Midha S."/>
            <person name="Kumar S."/>
            <person name="Patil P.B."/>
        </authorList>
    </citation>
    <scope>NUCLEOTIDE SEQUENCE [LARGE SCALE GENOMIC DNA]</scope>
    <source>
        <strain evidence="2 3">LMG 978</strain>
    </source>
</reference>
<keyword evidence="1" id="KW-0472">Membrane</keyword>
<dbReference type="Proteomes" id="UP000051757">
    <property type="component" value="Unassembled WGS sequence"/>
</dbReference>
<keyword evidence="1" id="KW-0812">Transmembrane</keyword>
<feature type="transmembrane region" description="Helical" evidence="1">
    <location>
        <begin position="44"/>
        <end position="66"/>
    </location>
</feature>
<evidence type="ECO:0000256" key="1">
    <source>
        <dbReference type="SAM" id="Phobius"/>
    </source>
</evidence>
<accession>A0A0R0AVQ1</accession>
<dbReference type="EMBL" id="LLXV01000055">
    <property type="protein sequence ID" value="KRG48745.1"/>
    <property type="molecule type" value="Genomic_DNA"/>
</dbReference>
<gene>
    <name evidence="2" type="ORF">ARC23_02670</name>
</gene>
<keyword evidence="1" id="KW-1133">Transmembrane helix</keyword>
<dbReference type="AlphaFoldDB" id="A0A0R0AVQ1"/>
<evidence type="ECO:0000313" key="3">
    <source>
        <dbReference type="Proteomes" id="UP000051757"/>
    </source>
</evidence>